<dbReference type="PROSITE" id="PS51083">
    <property type="entry name" value="ZF_HIT"/>
    <property type="match status" value="1"/>
</dbReference>
<dbReference type="PANTHER" id="PTHR13483:SF3">
    <property type="entry name" value="BOX C_D SNORNA PROTEIN 1"/>
    <property type="match status" value="1"/>
</dbReference>
<keyword evidence="4" id="KW-0862">Zinc</keyword>
<comment type="function">
    <text evidence="5">Required for box C/D snoRNAs accumulation involved in snoRNA processing, snoRNA transport to the nucleolus and ribosome biogenesis.</text>
</comment>
<evidence type="ECO:0000256" key="3">
    <source>
        <dbReference type="ARBA" id="ARBA00022771"/>
    </source>
</evidence>
<feature type="region of interest" description="Disordered" evidence="8">
    <location>
        <begin position="297"/>
        <end position="316"/>
    </location>
</feature>
<evidence type="ECO:0000313" key="10">
    <source>
        <dbReference type="EMBL" id="KAJ8919064.1"/>
    </source>
</evidence>
<dbReference type="GO" id="GO:0000463">
    <property type="term" value="P:maturation of LSU-rRNA from tricistronic rRNA transcript (SSU-rRNA, 5.8S rRNA, LSU-rRNA)"/>
    <property type="evidence" value="ECO:0007669"/>
    <property type="project" value="TreeGrafter"/>
</dbReference>
<reference evidence="10 11" key="1">
    <citation type="journal article" date="2023" name="Insect Mol. Biol.">
        <title>Genome sequencing provides insights into the evolution of gene families encoding plant cell wall-degrading enzymes in longhorned beetles.</title>
        <authorList>
            <person name="Shin N.R."/>
            <person name="Okamura Y."/>
            <person name="Kirsch R."/>
            <person name="Pauchet Y."/>
        </authorList>
    </citation>
    <scope>NUCLEOTIDE SEQUENCE [LARGE SCALE GENOMIC DNA]</scope>
    <source>
        <strain evidence="10">EAD_L_NR</strain>
    </source>
</reference>
<evidence type="ECO:0000256" key="7">
    <source>
        <dbReference type="PROSITE-ProRule" id="PRU00453"/>
    </source>
</evidence>
<feature type="compositionally biased region" description="Acidic residues" evidence="8">
    <location>
        <begin position="307"/>
        <end position="316"/>
    </location>
</feature>
<dbReference type="GO" id="GO:0070761">
    <property type="term" value="C:pre-snoRNP complex"/>
    <property type="evidence" value="ECO:0007669"/>
    <property type="project" value="TreeGrafter"/>
</dbReference>
<dbReference type="InterPro" id="IPR007529">
    <property type="entry name" value="Znf_HIT"/>
</dbReference>
<dbReference type="EMBL" id="JANEYG010000021">
    <property type="protein sequence ID" value="KAJ8919064.1"/>
    <property type="molecule type" value="Genomic_DNA"/>
</dbReference>
<keyword evidence="2" id="KW-0479">Metal-binding</keyword>
<evidence type="ECO:0000256" key="5">
    <source>
        <dbReference type="ARBA" id="ARBA00049598"/>
    </source>
</evidence>
<dbReference type="Gene3D" id="3.30.60.190">
    <property type="match status" value="1"/>
</dbReference>
<dbReference type="GO" id="GO:0000492">
    <property type="term" value="P:box C/D snoRNP assembly"/>
    <property type="evidence" value="ECO:0007669"/>
    <property type="project" value="TreeGrafter"/>
</dbReference>
<dbReference type="Pfam" id="PF04438">
    <property type="entry name" value="zf-HIT"/>
    <property type="match status" value="1"/>
</dbReference>
<evidence type="ECO:0000259" key="9">
    <source>
        <dbReference type="PROSITE" id="PS51083"/>
    </source>
</evidence>
<evidence type="ECO:0000256" key="2">
    <source>
        <dbReference type="ARBA" id="ARBA00022723"/>
    </source>
</evidence>
<dbReference type="InterPro" id="IPR051639">
    <property type="entry name" value="BCD1"/>
</dbReference>
<evidence type="ECO:0000256" key="1">
    <source>
        <dbReference type="ARBA" id="ARBA00022553"/>
    </source>
</evidence>
<dbReference type="InterPro" id="IPR057721">
    <property type="entry name" value="BCD1_alpha/beta"/>
</dbReference>
<evidence type="ECO:0000256" key="8">
    <source>
        <dbReference type="SAM" id="MobiDB-lite"/>
    </source>
</evidence>
<dbReference type="CDD" id="cd23023">
    <property type="entry name" value="zf-HIT_BCD1"/>
    <property type="match status" value="1"/>
</dbReference>
<dbReference type="GO" id="GO:0008270">
    <property type="term" value="F:zinc ion binding"/>
    <property type="evidence" value="ECO:0007669"/>
    <property type="project" value="UniProtKB-UniRule"/>
</dbReference>
<gene>
    <name evidence="10" type="ORF">NQ315_016971</name>
</gene>
<dbReference type="SUPFAM" id="SSF144232">
    <property type="entry name" value="HIT/MYND zinc finger-like"/>
    <property type="match status" value="1"/>
</dbReference>
<proteinExistence type="inferred from homology"/>
<comment type="similarity">
    <text evidence="6">Belongs to the BCD1 family.</text>
</comment>
<keyword evidence="3 7" id="KW-0863">Zinc-finger</keyword>
<dbReference type="AlphaFoldDB" id="A0AAV8VYH4"/>
<evidence type="ECO:0000256" key="4">
    <source>
        <dbReference type="ARBA" id="ARBA00022833"/>
    </source>
</evidence>
<evidence type="ECO:0000313" key="11">
    <source>
        <dbReference type="Proteomes" id="UP001159042"/>
    </source>
</evidence>
<organism evidence="10 11">
    <name type="scientific">Exocentrus adspersus</name>
    <dbReference type="NCBI Taxonomy" id="1586481"/>
    <lineage>
        <taxon>Eukaryota</taxon>
        <taxon>Metazoa</taxon>
        <taxon>Ecdysozoa</taxon>
        <taxon>Arthropoda</taxon>
        <taxon>Hexapoda</taxon>
        <taxon>Insecta</taxon>
        <taxon>Pterygota</taxon>
        <taxon>Neoptera</taxon>
        <taxon>Endopterygota</taxon>
        <taxon>Coleoptera</taxon>
        <taxon>Polyphaga</taxon>
        <taxon>Cucujiformia</taxon>
        <taxon>Chrysomeloidea</taxon>
        <taxon>Cerambycidae</taxon>
        <taxon>Lamiinae</taxon>
        <taxon>Acanthocinini</taxon>
        <taxon>Exocentrus</taxon>
    </lineage>
</organism>
<accession>A0AAV8VYH4</accession>
<keyword evidence="1" id="KW-0597">Phosphoprotein</keyword>
<keyword evidence="11" id="KW-1185">Reference proteome</keyword>
<name>A0AAV8VYH4_9CUCU</name>
<dbReference type="Pfam" id="PF25790">
    <property type="entry name" value="BCD1"/>
    <property type="match status" value="1"/>
</dbReference>
<dbReference type="PANTHER" id="PTHR13483">
    <property type="entry name" value="BOX C_D SNORNA PROTEIN 1-RELATED"/>
    <property type="match status" value="1"/>
</dbReference>
<dbReference type="GO" id="GO:0005634">
    <property type="term" value="C:nucleus"/>
    <property type="evidence" value="ECO:0007669"/>
    <property type="project" value="TreeGrafter"/>
</dbReference>
<dbReference type="Proteomes" id="UP001159042">
    <property type="component" value="Unassembled WGS sequence"/>
</dbReference>
<feature type="domain" description="HIT-type" evidence="9">
    <location>
        <begin position="28"/>
        <end position="62"/>
    </location>
</feature>
<protein>
    <recommendedName>
        <fullName evidence="9">HIT-type domain-containing protein</fullName>
    </recommendedName>
</protein>
<comment type="caution">
    <text evidence="10">The sequence shown here is derived from an EMBL/GenBank/DDBJ whole genome shotgun (WGS) entry which is preliminary data.</text>
</comment>
<sequence length="316" mass="36419">METNINFIDKAEKQDISLASISSKLGVCEVCNVNNAKYTCPRCEVKTCCLQCNKIHKFEFACNGQRDRTKFIPLNKFTNLDLSSDYRLLEEITRNVDSSRKKFGKKWIHIPKNLMKLKTAARSRRITLKFLPHKFTRHIKNSTYLHYKTQIIYWTIDWIFVNADNLKLTDTKVSENTTIGLALSKHLSEQQDGYLQEKLQFYRAADIPGLKLYLKADQRGSKKFYELDPSLTIMECLEKKVVIEYPTIHVVLKDHSCDYDIIDSDEDDAKDGNGKKIGNEVVASIVRNAEKNERLPNTKNYLFASESSDEELPSVG</sequence>
<dbReference type="GO" id="GO:0048254">
    <property type="term" value="P:snoRNA localization"/>
    <property type="evidence" value="ECO:0007669"/>
    <property type="project" value="TreeGrafter"/>
</dbReference>
<evidence type="ECO:0000256" key="6">
    <source>
        <dbReference type="ARBA" id="ARBA00049654"/>
    </source>
</evidence>